<accession>W4MDR4</accession>
<dbReference type="HOGENOM" id="CLU_2258592_0_0_7"/>
<evidence type="ECO:0000313" key="2">
    <source>
        <dbReference type="EMBL" id="ETX08305.1"/>
    </source>
</evidence>
<dbReference type="Proteomes" id="UP000019140">
    <property type="component" value="Unassembled WGS sequence"/>
</dbReference>
<evidence type="ECO:0000313" key="3">
    <source>
        <dbReference type="Proteomes" id="UP000019140"/>
    </source>
</evidence>
<protein>
    <submittedName>
        <fullName evidence="2">Uncharacterized protein</fullName>
    </submittedName>
</protein>
<keyword evidence="1" id="KW-0472">Membrane</keyword>
<dbReference type="AlphaFoldDB" id="W4MDR4"/>
<comment type="caution">
    <text evidence="2">The sequence shown here is derived from an EMBL/GenBank/DDBJ whole genome shotgun (WGS) entry which is preliminary data.</text>
</comment>
<sequence length="103" mass="11975">MYTKEERLVFLRSTRAQFSKSIFRLMVFFLPLLAKMELSDFGMVMIGHRYRFWASPRVLGVIEEALRFIRTLIFWPHSGKVVISSAYGSWILLLSSIAATKVL</sequence>
<organism evidence="2 3">
    <name type="scientific">Candidatus Entotheonella gemina</name>
    <dbReference type="NCBI Taxonomy" id="1429439"/>
    <lineage>
        <taxon>Bacteria</taxon>
        <taxon>Pseudomonadati</taxon>
        <taxon>Nitrospinota/Tectimicrobiota group</taxon>
        <taxon>Candidatus Tectimicrobiota</taxon>
        <taxon>Candidatus Entotheonellia</taxon>
        <taxon>Candidatus Entotheonellales</taxon>
        <taxon>Candidatus Entotheonellaceae</taxon>
        <taxon>Candidatus Entotheonella</taxon>
    </lineage>
</organism>
<dbReference type="EMBL" id="AZHX01000250">
    <property type="protein sequence ID" value="ETX08305.1"/>
    <property type="molecule type" value="Genomic_DNA"/>
</dbReference>
<reference evidence="2 3" key="1">
    <citation type="journal article" date="2014" name="Nature">
        <title>An environmental bacterial taxon with a large and distinct metabolic repertoire.</title>
        <authorList>
            <person name="Wilson M.C."/>
            <person name="Mori T."/>
            <person name="Ruckert C."/>
            <person name="Uria A.R."/>
            <person name="Helf M.J."/>
            <person name="Takada K."/>
            <person name="Gernert C."/>
            <person name="Steffens U.A."/>
            <person name="Heycke N."/>
            <person name="Schmitt S."/>
            <person name="Rinke C."/>
            <person name="Helfrich E.J."/>
            <person name="Brachmann A.O."/>
            <person name="Gurgui C."/>
            <person name="Wakimoto T."/>
            <person name="Kracht M."/>
            <person name="Crusemann M."/>
            <person name="Hentschel U."/>
            <person name="Abe I."/>
            <person name="Matsunaga S."/>
            <person name="Kalinowski J."/>
            <person name="Takeyama H."/>
            <person name="Piel J."/>
        </authorList>
    </citation>
    <scope>NUCLEOTIDE SEQUENCE [LARGE SCALE GENOMIC DNA]</scope>
    <source>
        <strain evidence="3">TSY2</strain>
    </source>
</reference>
<keyword evidence="1" id="KW-1133">Transmembrane helix</keyword>
<evidence type="ECO:0000256" key="1">
    <source>
        <dbReference type="SAM" id="Phobius"/>
    </source>
</evidence>
<name>W4MDR4_9BACT</name>
<proteinExistence type="predicted"/>
<keyword evidence="1" id="KW-0812">Transmembrane</keyword>
<keyword evidence="3" id="KW-1185">Reference proteome</keyword>
<feature type="transmembrane region" description="Helical" evidence="1">
    <location>
        <begin position="21"/>
        <end position="38"/>
    </location>
</feature>
<gene>
    <name evidence="2" type="ORF">ETSY2_06185</name>
</gene>